<evidence type="ECO:0000259" key="3">
    <source>
        <dbReference type="PROSITE" id="PS50994"/>
    </source>
</evidence>
<dbReference type="GO" id="GO:0003676">
    <property type="term" value="F:nucleic acid binding"/>
    <property type="evidence" value="ECO:0007669"/>
    <property type="project" value="InterPro"/>
</dbReference>
<organism evidence="4">
    <name type="scientific">Tanacetum cinerariifolium</name>
    <name type="common">Dalmatian daisy</name>
    <name type="synonym">Chrysanthemum cinerariifolium</name>
    <dbReference type="NCBI Taxonomy" id="118510"/>
    <lineage>
        <taxon>Eukaryota</taxon>
        <taxon>Viridiplantae</taxon>
        <taxon>Streptophyta</taxon>
        <taxon>Embryophyta</taxon>
        <taxon>Tracheophyta</taxon>
        <taxon>Spermatophyta</taxon>
        <taxon>Magnoliopsida</taxon>
        <taxon>eudicotyledons</taxon>
        <taxon>Gunneridae</taxon>
        <taxon>Pentapetalae</taxon>
        <taxon>asterids</taxon>
        <taxon>campanulids</taxon>
        <taxon>Asterales</taxon>
        <taxon>Asteraceae</taxon>
        <taxon>Asteroideae</taxon>
        <taxon>Anthemideae</taxon>
        <taxon>Anthemidinae</taxon>
        <taxon>Tanacetum</taxon>
    </lineage>
</organism>
<dbReference type="Gene3D" id="3.30.420.10">
    <property type="entry name" value="Ribonuclease H-like superfamily/Ribonuclease H"/>
    <property type="match status" value="1"/>
</dbReference>
<protein>
    <recommendedName>
        <fullName evidence="3">Integrase catalytic domain-containing protein</fullName>
    </recommendedName>
</protein>
<gene>
    <name evidence="4" type="ORF">Tci_463871</name>
</gene>
<dbReference type="SUPFAM" id="SSF56672">
    <property type="entry name" value="DNA/RNA polymerases"/>
    <property type="match status" value="1"/>
</dbReference>
<evidence type="ECO:0000313" key="4">
    <source>
        <dbReference type="EMBL" id="GEY91897.1"/>
    </source>
</evidence>
<dbReference type="Pfam" id="PF00665">
    <property type="entry name" value="rve"/>
    <property type="match status" value="1"/>
</dbReference>
<comment type="caution">
    <text evidence="4">The sequence shown here is derived from an EMBL/GenBank/DDBJ whole genome shotgun (WGS) entry which is preliminary data.</text>
</comment>
<evidence type="ECO:0000256" key="1">
    <source>
        <dbReference type="ARBA" id="ARBA00022723"/>
    </source>
</evidence>
<dbReference type="PANTHER" id="PTHR42648">
    <property type="entry name" value="TRANSPOSASE, PUTATIVE-RELATED"/>
    <property type="match status" value="1"/>
</dbReference>
<dbReference type="GO" id="GO:0046872">
    <property type="term" value="F:metal ion binding"/>
    <property type="evidence" value="ECO:0007669"/>
    <property type="project" value="UniProtKB-KW"/>
</dbReference>
<dbReference type="InterPro" id="IPR001584">
    <property type="entry name" value="Integrase_cat-core"/>
</dbReference>
<name>A0A699HYF9_TANCI</name>
<dbReference type="AlphaFoldDB" id="A0A699HYF9"/>
<dbReference type="InterPro" id="IPR012337">
    <property type="entry name" value="RNaseH-like_sf"/>
</dbReference>
<dbReference type="InterPro" id="IPR013103">
    <property type="entry name" value="RVT_2"/>
</dbReference>
<dbReference type="EMBL" id="BKCJ010222392">
    <property type="protein sequence ID" value="GEY91897.1"/>
    <property type="molecule type" value="Genomic_DNA"/>
</dbReference>
<dbReference type="InterPro" id="IPR039537">
    <property type="entry name" value="Retrotran_Ty1/copia-like"/>
</dbReference>
<keyword evidence="2" id="KW-0378">Hydrolase</keyword>
<dbReference type="GO" id="GO:0016787">
    <property type="term" value="F:hydrolase activity"/>
    <property type="evidence" value="ECO:0007669"/>
    <property type="project" value="UniProtKB-KW"/>
</dbReference>
<dbReference type="InterPro" id="IPR043502">
    <property type="entry name" value="DNA/RNA_pol_sf"/>
</dbReference>
<keyword evidence="1" id="KW-0479">Metal-binding</keyword>
<accession>A0A699HYF9</accession>
<evidence type="ECO:0000256" key="2">
    <source>
        <dbReference type="ARBA" id="ARBA00022801"/>
    </source>
</evidence>
<dbReference type="GO" id="GO:0015074">
    <property type="term" value="P:DNA integration"/>
    <property type="evidence" value="ECO:0007669"/>
    <property type="project" value="InterPro"/>
</dbReference>
<feature type="domain" description="Integrase catalytic" evidence="3">
    <location>
        <begin position="245"/>
        <end position="365"/>
    </location>
</feature>
<dbReference type="PROSITE" id="PS50994">
    <property type="entry name" value="INTEGRASE"/>
    <property type="match status" value="1"/>
</dbReference>
<dbReference type="SUPFAM" id="SSF53098">
    <property type="entry name" value="Ribonuclease H-like"/>
    <property type="match status" value="1"/>
</dbReference>
<proteinExistence type="predicted"/>
<dbReference type="InterPro" id="IPR036397">
    <property type="entry name" value="RNaseH_sf"/>
</dbReference>
<sequence>MIRQTQRKAKKNKLEDHLRTVRSSLNKKSVVDTKVTSSVTNSVSNVNSDLKCASCNGCLFSDNYDACVVAYINSVNARRTFTLVGNVCPLTKIATFTIVPPREPIPIVNSTNKPIVTLVYSRKTKAANKKVPVSNSTITKSLVANKMEPNNSWGSSSSNVPSPLIDCRNDHVAKIMGYGDYQIGNVTISQASKTKSWLWHRRLSHLNFGAINHLARQGLVRGLPKLKFEKDHLCSACTMGKSTKKTHKPKSEDTNQEKLYMLHMDLCGPMRVESVSGKKYILVIVDDYSRFTWVKFLRSKDETPDFIIKFLKMIQVRLKVPDRRIRTDNGTEFLNQTLRDYFEERLWQPPVLLKIDPLFAFDMERHLTSFCTVNFLTYHFFHVFGALCYSTNDSENLETIHVDFDELIVMASEQSSSGPTLNEMIPGTISSGLVQKSSPLTSYVPPSRNDWDLLFQPMFDELLNPPPSVVNHAPKVIAPIAEVIPSVQADSTGSPFLTTVNQDAPSPSKSHTTTEIQSSVIPQDVRDDNLDMEVAHMGKDSLFGVPIPEVTSAQSSLTASPQPVFTRLQLYEQALFCYYDAFLTSMEPKTYKEALTQSCWIDAMQEELNEFESLEVWELVPCPDKVMGIDFEESFAPVARLEAIRIFLAYATHKNMLVYKMDVKTAFLNGNLREEVYVSQPDGFVDSDNPNHVYKLKKALYGLKQAPRAWYDMLSSFLLSQDFSKGSVDPTLFIRRNGNDLLLV</sequence>
<dbReference type="Pfam" id="PF07727">
    <property type="entry name" value="RVT_2"/>
    <property type="match status" value="1"/>
</dbReference>
<reference evidence="4" key="1">
    <citation type="journal article" date="2019" name="Sci. Rep.">
        <title>Draft genome of Tanacetum cinerariifolium, the natural source of mosquito coil.</title>
        <authorList>
            <person name="Yamashiro T."/>
            <person name="Shiraishi A."/>
            <person name="Satake H."/>
            <person name="Nakayama K."/>
        </authorList>
    </citation>
    <scope>NUCLEOTIDE SEQUENCE</scope>
</reference>
<dbReference type="PANTHER" id="PTHR42648:SF18">
    <property type="entry name" value="RETROTRANSPOSON, UNCLASSIFIED-LIKE PROTEIN"/>
    <property type="match status" value="1"/>
</dbReference>
<dbReference type="InterPro" id="IPR025724">
    <property type="entry name" value="GAG-pre-integrase_dom"/>
</dbReference>
<dbReference type="Pfam" id="PF13976">
    <property type="entry name" value="gag_pre-integrs"/>
    <property type="match status" value="1"/>
</dbReference>